<dbReference type="Proteomes" id="UP000007127">
    <property type="component" value="Chromosome"/>
</dbReference>
<proteinExistence type="predicted"/>
<accession>A0AB72UJ29</accession>
<gene>
    <name evidence="3" type="ORF">TH3_20435</name>
</gene>
<dbReference type="InterPro" id="IPR032623">
    <property type="entry name" value="FecR_N"/>
</dbReference>
<dbReference type="Gene3D" id="3.55.50.30">
    <property type="match status" value="1"/>
</dbReference>
<dbReference type="GO" id="GO:0016989">
    <property type="term" value="F:sigma factor antagonist activity"/>
    <property type="evidence" value="ECO:0007669"/>
    <property type="project" value="TreeGrafter"/>
</dbReference>
<dbReference type="AlphaFoldDB" id="A0AB72UJ29"/>
<dbReference type="Pfam" id="PF16220">
    <property type="entry name" value="DUF4880"/>
    <property type="match status" value="1"/>
</dbReference>
<dbReference type="PANTHER" id="PTHR30273">
    <property type="entry name" value="PERIPLASMIC SIGNAL SENSOR AND SIGMA FACTOR ACTIVATOR FECR-RELATED"/>
    <property type="match status" value="1"/>
</dbReference>
<dbReference type="Pfam" id="PF04773">
    <property type="entry name" value="FecR"/>
    <property type="match status" value="1"/>
</dbReference>
<dbReference type="PIRSF" id="PIRSF018266">
    <property type="entry name" value="FecR"/>
    <property type="match status" value="1"/>
</dbReference>
<dbReference type="EMBL" id="CP004388">
    <property type="protein sequence ID" value="AJD54189.1"/>
    <property type="molecule type" value="Genomic_DNA"/>
</dbReference>
<dbReference type="KEGG" id="txi:TH3_20435"/>
<evidence type="ECO:0000259" key="1">
    <source>
        <dbReference type="Pfam" id="PF04773"/>
    </source>
</evidence>
<evidence type="ECO:0000313" key="4">
    <source>
        <dbReference type="Proteomes" id="UP000007127"/>
    </source>
</evidence>
<protein>
    <submittedName>
        <fullName evidence="3">FecR protein</fullName>
    </submittedName>
</protein>
<feature type="domain" description="FecR N-terminal" evidence="2">
    <location>
        <begin position="36"/>
        <end position="78"/>
    </location>
</feature>
<feature type="domain" description="FecR protein" evidence="1">
    <location>
        <begin position="122"/>
        <end position="206"/>
    </location>
</feature>
<dbReference type="InterPro" id="IPR006860">
    <property type="entry name" value="FecR"/>
</dbReference>
<dbReference type="Gene3D" id="2.60.120.1440">
    <property type="match status" value="1"/>
</dbReference>
<dbReference type="InterPro" id="IPR012373">
    <property type="entry name" value="Ferrdict_sens_TM"/>
</dbReference>
<evidence type="ECO:0000259" key="2">
    <source>
        <dbReference type="Pfam" id="PF16220"/>
    </source>
</evidence>
<name>A0AB72UJ29_9PROT</name>
<evidence type="ECO:0000313" key="3">
    <source>
        <dbReference type="EMBL" id="AJD54189.1"/>
    </source>
</evidence>
<reference evidence="3 4" key="1">
    <citation type="journal article" date="2012" name="J. Bacteriol.">
        <title>Genome sequence of Thalassospira xiamenensis type strain M-5.</title>
        <authorList>
            <person name="Lai Q."/>
            <person name="Shao Z."/>
        </authorList>
    </citation>
    <scope>NUCLEOTIDE SEQUENCE [LARGE SCALE GENOMIC DNA]</scope>
    <source>
        <strain evidence="3 4">M-5</strain>
    </source>
</reference>
<sequence>MCDTPKDHLINDARNPAFMAMTGENHLANLPDTVSEQAIYWFALLLDGSETEEDRRAFARWVEADAAHLEAFGEIERLWSGSTSLNLSTGNKVGRRAFMTGTAAALVISAGWAFSPRHPFADIRTVTGERHSFSLPGGVEAELASDTVMSYVSRDGINGVELHSGEAWFNHSATGNAFFVAAAHGASWSWGGRLDVAAYDGGVTVIAEQNPLIVRVGGAQTQVAAGNAVRYRDVQIGRPYEVDLSAELAWRNGQLVFMGRPLGEVVRVLQRWQNGKIMIIGEELKSRPVTLVVDLERSKDVLPVLARVLSINVHRFTDYLTVIRAA</sequence>
<dbReference type="PANTHER" id="PTHR30273:SF2">
    <property type="entry name" value="PROTEIN FECR"/>
    <property type="match status" value="1"/>
</dbReference>
<organism evidence="3 4">
    <name type="scientific">Thalassospira xiamenensis M-5 = DSM 17429</name>
    <dbReference type="NCBI Taxonomy" id="1123366"/>
    <lineage>
        <taxon>Bacteria</taxon>
        <taxon>Pseudomonadati</taxon>
        <taxon>Pseudomonadota</taxon>
        <taxon>Alphaproteobacteria</taxon>
        <taxon>Rhodospirillales</taxon>
        <taxon>Thalassospiraceae</taxon>
        <taxon>Thalassospira</taxon>
    </lineage>
</organism>